<dbReference type="PROSITE" id="PS50968">
    <property type="entry name" value="BIOTINYL_LIPOYL"/>
    <property type="match status" value="1"/>
</dbReference>
<reference evidence="10 11" key="1">
    <citation type="submission" date="2016-10" db="EMBL/GenBank/DDBJ databases">
        <authorList>
            <person name="de Groot N.N."/>
        </authorList>
    </citation>
    <scope>NUCLEOTIDE SEQUENCE [LARGE SCALE GENOMIC DNA]</scope>
    <source>
        <strain evidence="10 11">CGMCC 4.5739</strain>
    </source>
</reference>
<dbReference type="GO" id="GO:0016407">
    <property type="term" value="F:acetyltransferase activity"/>
    <property type="evidence" value="ECO:0007669"/>
    <property type="project" value="TreeGrafter"/>
</dbReference>
<dbReference type="FunFam" id="3.30.559.10:FF:000007">
    <property type="entry name" value="Dihydrolipoamide acetyltransferase component of pyruvate dehydrogenase complex"/>
    <property type="match status" value="1"/>
</dbReference>
<dbReference type="InterPro" id="IPR000089">
    <property type="entry name" value="Biotin_lipoyl"/>
</dbReference>
<dbReference type="Pfam" id="PF02817">
    <property type="entry name" value="E3_binding"/>
    <property type="match status" value="1"/>
</dbReference>
<keyword evidence="5 6" id="KW-0012">Acyltransferase</keyword>
<sequence>MSTATASPTAQHAQEFRLPDLGEGLTEAEILTWHVRPGDPVSDGQTVVEVETAKASVELPIPFDGTVESLLHPEGATVPVGTPLIRITTAGAAGPEPSTEEGSGSGAGCAAPARQPVLVGYGVAAEAPRRRPRRSPGPPVPAAAPAPSPAALAKPPVRKLARQLGVDLAAVPPTGPGGTVTRDDIHAAAAPAAAAAPVSPAPAGDWREPVRGVRRATAQAMVRSAAIPQATLHRTVDVTATVELVARLRQVPELDGLRVNPLLLTARALLTAVARHPDINSAWDEENQEIVHRSAVNLGIAAATPRGLVVPNIKDAGRLTLAQLATGLGDLVGTAREGRTTPEALRGGTLTITNIGVLGADSGSPLLNPGESAILALGAIRLQPWVHDGQVVPRHVTTLALSFDHRLVDGELGALVLGDTAAILESPHHLIAWT</sequence>
<evidence type="ECO:0000256" key="7">
    <source>
        <dbReference type="SAM" id="MobiDB-lite"/>
    </source>
</evidence>
<accession>A0A1I1QZS3</accession>
<evidence type="ECO:0000256" key="5">
    <source>
        <dbReference type="ARBA" id="ARBA00023315"/>
    </source>
</evidence>
<evidence type="ECO:0000313" key="11">
    <source>
        <dbReference type="Proteomes" id="UP000199207"/>
    </source>
</evidence>
<evidence type="ECO:0000256" key="3">
    <source>
        <dbReference type="ARBA" id="ARBA00022679"/>
    </source>
</evidence>
<dbReference type="InterPro" id="IPR004167">
    <property type="entry name" value="PSBD"/>
</dbReference>
<protein>
    <recommendedName>
        <fullName evidence="6">Dihydrolipoamide acetyltransferase component of pyruvate dehydrogenase complex</fullName>
        <ecNumber evidence="6">2.3.1.-</ecNumber>
    </recommendedName>
</protein>
<dbReference type="PANTHER" id="PTHR43178:SF5">
    <property type="entry name" value="LIPOAMIDE ACYLTRANSFERASE COMPONENT OF BRANCHED-CHAIN ALPHA-KETO ACID DEHYDROGENASE COMPLEX, MITOCHONDRIAL"/>
    <property type="match status" value="1"/>
</dbReference>
<dbReference type="InterPro" id="IPR023213">
    <property type="entry name" value="CAT-like_dom_sf"/>
</dbReference>
<gene>
    <name evidence="10" type="ORF">SAMN05421773_112103</name>
</gene>
<evidence type="ECO:0000256" key="4">
    <source>
        <dbReference type="ARBA" id="ARBA00022823"/>
    </source>
</evidence>
<keyword evidence="4 6" id="KW-0450">Lipoyl</keyword>
<dbReference type="Gene3D" id="3.30.559.10">
    <property type="entry name" value="Chloramphenicol acetyltransferase-like domain"/>
    <property type="match status" value="1"/>
</dbReference>
<dbReference type="InterPro" id="IPR001078">
    <property type="entry name" value="2-oxoacid_DH_actylTfrase"/>
</dbReference>
<dbReference type="PROSITE" id="PS00189">
    <property type="entry name" value="LIPOYL"/>
    <property type="match status" value="1"/>
</dbReference>
<dbReference type="AlphaFoldDB" id="A0A1I1QZS3"/>
<dbReference type="PANTHER" id="PTHR43178">
    <property type="entry name" value="DIHYDROLIPOAMIDE ACETYLTRANSFERASE COMPONENT OF PYRUVATE DEHYDROGENASE COMPLEX"/>
    <property type="match status" value="1"/>
</dbReference>
<feature type="domain" description="Peripheral subunit-binding (PSBD)" evidence="9">
    <location>
        <begin position="152"/>
        <end position="189"/>
    </location>
</feature>
<comment type="similarity">
    <text evidence="2 6">Belongs to the 2-oxoacid dehydrogenase family.</text>
</comment>
<dbReference type="SUPFAM" id="SSF51230">
    <property type="entry name" value="Single hybrid motif"/>
    <property type="match status" value="1"/>
</dbReference>
<dbReference type="PROSITE" id="PS51826">
    <property type="entry name" value="PSBD"/>
    <property type="match status" value="1"/>
</dbReference>
<dbReference type="SUPFAM" id="SSF47005">
    <property type="entry name" value="Peripheral subunit-binding domain of 2-oxo acid dehydrogenase complex"/>
    <property type="match status" value="1"/>
</dbReference>
<feature type="region of interest" description="Disordered" evidence="7">
    <location>
        <begin position="125"/>
        <end position="157"/>
    </location>
</feature>
<dbReference type="Proteomes" id="UP000199207">
    <property type="component" value="Unassembled WGS sequence"/>
</dbReference>
<dbReference type="Gene3D" id="2.40.50.100">
    <property type="match status" value="1"/>
</dbReference>
<keyword evidence="11" id="KW-1185">Reference proteome</keyword>
<name>A0A1I1QZS3_9ACTN</name>
<evidence type="ECO:0000313" key="10">
    <source>
        <dbReference type="EMBL" id="SFD27545.1"/>
    </source>
</evidence>
<evidence type="ECO:0000256" key="2">
    <source>
        <dbReference type="ARBA" id="ARBA00007317"/>
    </source>
</evidence>
<evidence type="ECO:0000256" key="1">
    <source>
        <dbReference type="ARBA" id="ARBA00001938"/>
    </source>
</evidence>
<dbReference type="OrthoDB" id="9805770at2"/>
<feature type="compositionally biased region" description="Pro residues" evidence="7">
    <location>
        <begin position="135"/>
        <end position="148"/>
    </location>
</feature>
<dbReference type="STRING" id="910347.SAMN05421773_112103"/>
<feature type="region of interest" description="Disordered" evidence="7">
    <location>
        <begin position="1"/>
        <end position="21"/>
    </location>
</feature>
<organism evidence="10 11">
    <name type="scientific">Streptomyces aidingensis</name>
    <dbReference type="NCBI Taxonomy" id="910347"/>
    <lineage>
        <taxon>Bacteria</taxon>
        <taxon>Bacillati</taxon>
        <taxon>Actinomycetota</taxon>
        <taxon>Actinomycetes</taxon>
        <taxon>Kitasatosporales</taxon>
        <taxon>Streptomycetaceae</taxon>
        <taxon>Streptomyces</taxon>
    </lineage>
</organism>
<dbReference type="GO" id="GO:0031405">
    <property type="term" value="F:lipoic acid binding"/>
    <property type="evidence" value="ECO:0007669"/>
    <property type="project" value="TreeGrafter"/>
</dbReference>
<dbReference type="InterPro" id="IPR003016">
    <property type="entry name" value="2-oxoA_DH_lipoyl-BS"/>
</dbReference>
<proteinExistence type="inferred from homology"/>
<dbReference type="EC" id="2.3.1.-" evidence="6"/>
<dbReference type="InterPro" id="IPR011053">
    <property type="entry name" value="Single_hybrid_motif"/>
</dbReference>
<dbReference type="RefSeq" id="WP_093840390.1">
    <property type="nucleotide sequence ID" value="NZ_FOLM01000012.1"/>
</dbReference>
<dbReference type="Pfam" id="PF00198">
    <property type="entry name" value="2-oxoacid_dh"/>
    <property type="match status" value="1"/>
</dbReference>
<evidence type="ECO:0000259" key="9">
    <source>
        <dbReference type="PROSITE" id="PS51826"/>
    </source>
</evidence>
<comment type="cofactor">
    <cofactor evidence="1 6">
        <name>(R)-lipoate</name>
        <dbReference type="ChEBI" id="CHEBI:83088"/>
    </cofactor>
</comment>
<feature type="domain" description="Lipoyl-binding" evidence="8">
    <location>
        <begin position="13"/>
        <end position="88"/>
    </location>
</feature>
<feature type="region of interest" description="Disordered" evidence="7">
    <location>
        <begin position="90"/>
        <end position="111"/>
    </location>
</feature>
<dbReference type="SUPFAM" id="SSF52777">
    <property type="entry name" value="CoA-dependent acyltransferases"/>
    <property type="match status" value="1"/>
</dbReference>
<feature type="compositionally biased region" description="Low complexity" evidence="7">
    <location>
        <begin position="93"/>
        <end position="111"/>
    </location>
</feature>
<dbReference type="Gene3D" id="4.10.320.10">
    <property type="entry name" value="E3-binding domain"/>
    <property type="match status" value="1"/>
</dbReference>
<keyword evidence="10" id="KW-0670">Pyruvate</keyword>
<feature type="compositionally biased region" description="Polar residues" evidence="7">
    <location>
        <begin position="1"/>
        <end position="12"/>
    </location>
</feature>
<dbReference type="InterPro" id="IPR036625">
    <property type="entry name" value="E3-bd_dom_sf"/>
</dbReference>
<evidence type="ECO:0000256" key="6">
    <source>
        <dbReference type="RuleBase" id="RU003423"/>
    </source>
</evidence>
<keyword evidence="3 6" id="KW-0808">Transferase</keyword>
<evidence type="ECO:0000259" key="8">
    <source>
        <dbReference type="PROSITE" id="PS50968"/>
    </source>
</evidence>
<dbReference type="CDD" id="cd06849">
    <property type="entry name" value="lipoyl_domain"/>
    <property type="match status" value="1"/>
</dbReference>
<dbReference type="InterPro" id="IPR050743">
    <property type="entry name" value="2-oxoacid_DH_E2_comp"/>
</dbReference>
<dbReference type="Pfam" id="PF00364">
    <property type="entry name" value="Biotin_lipoyl"/>
    <property type="match status" value="1"/>
</dbReference>
<dbReference type="EMBL" id="FOLM01000012">
    <property type="protein sequence ID" value="SFD27545.1"/>
    <property type="molecule type" value="Genomic_DNA"/>
</dbReference>
<dbReference type="GO" id="GO:0005737">
    <property type="term" value="C:cytoplasm"/>
    <property type="evidence" value="ECO:0007669"/>
    <property type="project" value="TreeGrafter"/>
</dbReference>